<accession>A0A1T4S8J7</accession>
<name>A0A1T4S8J7_9HYPH</name>
<evidence type="ECO:0000256" key="1">
    <source>
        <dbReference type="SAM" id="MobiDB-lite"/>
    </source>
</evidence>
<keyword evidence="3" id="KW-1185">Reference proteome</keyword>
<dbReference type="Proteomes" id="UP000190092">
    <property type="component" value="Unassembled WGS sequence"/>
</dbReference>
<protein>
    <submittedName>
        <fullName evidence="2">Uncharacterized protein</fullName>
    </submittedName>
</protein>
<evidence type="ECO:0000313" key="3">
    <source>
        <dbReference type="Proteomes" id="UP000190092"/>
    </source>
</evidence>
<organism evidence="2 3">
    <name type="scientific">Enhydrobacter aerosaccus</name>
    <dbReference type="NCBI Taxonomy" id="225324"/>
    <lineage>
        <taxon>Bacteria</taxon>
        <taxon>Pseudomonadati</taxon>
        <taxon>Pseudomonadota</taxon>
        <taxon>Alphaproteobacteria</taxon>
        <taxon>Hyphomicrobiales</taxon>
        <taxon>Enhydrobacter</taxon>
    </lineage>
</organism>
<proteinExistence type="predicted"/>
<dbReference type="EMBL" id="FUWJ01000007">
    <property type="protein sequence ID" value="SKA24555.1"/>
    <property type="molecule type" value="Genomic_DNA"/>
</dbReference>
<dbReference type="AlphaFoldDB" id="A0A1T4S8J7"/>
<evidence type="ECO:0000313" key="2">
    <source>
        <dbReference type="EMBL" id="SKA24555.1"/>
    </source>
</evidence>
<reference evidence="3" key="1">
    <citation type="submission" date="2017-02" db="EMBL/GenBank/DDBJ databases">
        <authorList>
            <person name="Varghese N."/>
            <person name="Submissions S."/>
        </authorList>
    </citation>
    <scope>NUCLEOTIDE SEQUENCE [LARGE SCALE GENOMIC DNA]</scope>
    <source>
        <strain evidence="3">ATCC 27094</strain>
    </source>
</reference>
<sequence>MNAYAPIQSTCSAPLTSGDITRLFNKPPGWFDRDRVRKRLYGKGFPHPFERGLWSAGAVAAWLAEAGQNPFQKPPSDARDHKPISRGRRNSYAPVG</sequence>
<dbReference type="STRING" id="225324.SAMN02745126_04416"/>
<gene>
    <name evidence="2" type="ORF">SAMN02745126_04416</name>
</gene>
<feature type="region of interest" description="Disordered" evidence="1">
    <location>
        <begin position="67"/>
        <end position="96"/>
    </location>
</feature>